<accession>A0A5A7U5H7</accession>
<dbReference type="InterPro" id="IPR043502">
    <property type="entry name" value="DNA/RNA_pol_sf"/>
</dbReference>
<feature type="region of interest" description="Disordered" evidence="1">
    <location>
        <begin position="229"/>
        <end position="253"/>
    </location>
</feature>
<dbReference type="SUPFAM" id="SSF56672">
    <property type="entry name" value="DNA/RNA polymerases"/>
    <property type="match status" value="1"/>
</dbReference>
<dbReference type="PANTHER" id="PTHR11439:SF500">
    <property type="entry name" value="RNA-DIRECTED DNA POLYMERASE"/>
    <property type="match status" value="1"/>
</dbReference>
<reference evidence="2 3" key="1">
    <citation type="submission" date="2019-08" db="EMBL/GenBank/DDBJ databases">
        <title>Draft genome sequences of two oriental melons (Cucumis melo L. var makuwa).</title>
        <authorList>
            <person name="Kwon S.-Y."/>
        </authorList>
    </citation>
    <scope>NUCLEOTIDE SEQUENCE [LARGE SCALE GENOMIC DNA]</scope>
    <source>
        <strain evidence="3">cv. SW 3</strain>
        <tissue evidence="2">Leaf</tissue>
    </source>
</reference>
<dbReference type="AlphaFoldDB" id="A0A5A7U5H7"/>
<comment type="caution">
    <text evidence="2">The sequence shown here is derived from an EMBL/GenBank/DDBJ whole genome shotgun (WGS) entry which is preliminary data.</text>
</comment>
<gene>
    <name evidence="2" type="ORF">E6C27_scaffold511G00810</name>
</gene>
<dbReference type="Proteomes" id="UP000321393">
    <property type="component" value="Unassembled WGS sequence"/>
</dbReference>
<dbReference type="OrthoDB" id="414945at2759"/>
<name>A0A5A7U5H7_CUCMM</name>
<sequence length="253" mass="28540">MTSAQYKELGRYTHTRPDIAYIVNHLSQFLYCPTDIHWQVVKRVLRYLSGTRSFGFLFQPSNDLSITAYSDADWAANIDDRKSVVAYCVFLGANLVSWSSKKPTAVARSSTESEYRALDLAASEIVWLKQLLEELHISQSRKPVLWCDNISVGALATNPVFHARTKHIEIDVHFIRDQVLRGVLEVRYVPSTNQLADCLTKSLTHSQFQLLRSKLGVICVPARLRGDVRSKDESDEASTSSNTTMLEDDSNGK</sequence>
<proteinExistence type="predicted"/>
<dbReference type="PANTHER" id="PTHR11439">
    <property type="entry name" value="GAG-POL-RELATED RETROTRANSPOSON"/>
    <property type="match status" value="1"/>
</dbReference>
<dbReference type="EMBL" id="SSTE01011342">
    <property type="protein sequence ID" value="KAA0051133.1"/>
    <property type="molecule type" value="Genomic_DNA"/>
</dbReference>
<evidence type="ECO:0000256" key="1">
    <source>
        <dbReference type="SAM" id="MobiDB-lite"/>
    </source>
</evidence>
<evidence type="ECO:0000313" key="3">
    <source>
        <dbReference type="Proteomes" id="UP000321393"/>
    </source>
</evidence>
<organism evidence="2 3">
    <name type="scientific">Cucumis melo var. makuwa</name>
    <name type="common">Oriental melon</name>
    <dbReference type="NCBI Taxonomy" id="1194695"/>
    <lineage>
        <taxon>Eukaryota</taxon>
        <taxon>Viridiplantae</taxon>
        <taxon>Streptophyta</taxon>
        <taxon>Embryophyta</taxon>
        <taxon>Tracheophyta</taxon>
        <taxon>Spermatophyta</taxon>
        <taxon>Magnoliopsida</taxon>
        <taxon>eudicotyledons</taxon>
        <taxon>Gunneridae</taxon>
        <taxon>Pentapetalae</taxon>
        <taxon>rosids</taxon>
        <taxon>fabids</taxon>
        <taxon>Cucurbitales</taxon>
        <taxon>Cucurbitaceae</taxon>
        <taxon>Benincaseae</taxon>
        <taxon>Cucumis</taxon>
    </lineage>
</organism>
<protein>
    <submittedName>
        <fullName evidence="2">Mitochondrial protein</fullName>
    </submittedName>
</protein>
<dbReference type="CDD" id="cd09272">
    <property type="entry name" value="RNase_HI_RT_Ty1"/>
    <property type="match status" value="1"/>
</dbReference>
<evidence type="ECO:0000313" key="2">
    <source>
        <dbReference type="EMBL" id="KAA0051133.1"/>
    </source>
</evidence>